<keyword evidence="6" id="KW-0808">Transferase</keyword>
<keyword evidence="9 16" id="KW-0418">Kinase</keyword>
<feature type="transmembrane region" description="Helical" evidence="14">
    <location>
        <begin position="328"/>
        <end position="350"/>
    </location>
</feature>
<dbReference type="InterPro" id="IPR033480">
    <property type="entry name" value="sCache_2"/>
</dbReference>
<proteinExistence type="predicted"/>
<sequence>MFKEKHLAKLIFLTPIVTIGLLTLFTLSFFISIERANLNVESQALEQKLLQQQKTVLVNEIQKVFQYFEYHLAMMHRTIDLELKDRVDDVHIMGINLFAKGSQSKSLQVLRQELLLMLSSLHVSGHRGYYFVLDAKGNILYPLEELGDRIGLQSAVHEALKQEGYATSEVGRPRRVYVKPLAPYGWSIGAAEYLDIATSRLKDEMISWSESLRYGEGGYMWIHNTTHTLLAHPFRAESIGKDDTLLKDQSGKAIIQTFVKKALEKEDQGAFVEYFWRKPYAETPSKKISYVAQFKPWHWVVGTGVYGDDVQKEIALKKEEMKAKMDRYIFGVIVIALVSLLCVGFLSYLVTKQINRALESYRERVRHKTEALKEFNATLRFKINKALEESKQKDMALLQQSRLAQMGEMLSIIAHQWRQPLSEVSGIFMELETASKFGKADTKLIHESAKEADKLLSYMSRTIDDFRHFFKPSKEKESFWIQKACEEAFSLAQAVLKNSHIALHVKIFDSPKIEGYPNEYAQVILNLILNAKDILIERKVPEPQIWVEIGRTPEGNALVCVMDNGGGIKESNLKMVFEPYFSTKKASKGSGLGLYMAKMIIEQNMGGKIEVENDAFGAKFRVEVS</sequence>
<dbReference type="AlphaFoldDB" id="A0A1D7TM10"/>
<evidence type="ECO:0000256" key="6">
    <source>
        <dbReference type="ARBA" id="ARBA00022679"/>
    </source>
</evidence>
<evidence type="ECO:0000256" key="9">
    <source>
        <dbReference type="ARBA" id="ARBA00022777"/>
    </source>
</evidence>
<dbReference type="KEGG" id="shal:SHALO_2268"/>
<reference evidence="17" key="1">
    <citation type="submission" date="2016-08" db="EMBL/GenBank/DDBJ databases">
        <title>Complete genome sequence of the organohalide-respiring Epsilonproteobacterium Sulfurospirillum halorespirans.</title>
        <authorList>
            <person name="Goris T."/>
            <person name="Zimmermann J."/>
            <person name="Schenz B."/>
            <person name="Lemos M."/>
            <person name="Hackermueller J."/>
            <person name="Diekert G."/>
        </authorList>
    </citation>
    <scope>NUCLEOTIDE SEQUENCE [LARGE SCALE GENOMIC DNA]</scope>
    <source>
        <strain>DSM 13726</strain>
        <strain evidence="17">PCE-M2</strain>
    </source>
</reference>
<keyword evidence="5" id="KW-0597">Phosphoprotein</keyword>
<dbReference type="PANTHER" id="PTHR43065">
    <property type="entry name" value="SENSOR HISTIDINE KINASE"/>
    <property type="match status" value="1"/>
</dbReference>
<comment type="subcellular location">
    <subcellularLocation>
        <location evidence="2">Cell membrane</location>
        <topology evidence="2">Multi-pass membrane protein</topology>
    </subcellularLocation>
</comment>
<evidence type="ECO:0000256" key="3">
    <source>
        <dbReference type="ARBA" id="ARBA00012438"/>
    </source>
</evidence>
<dbReference type="PROSITE" id="PS50109">
    <property type="entry name" value="HIS_KIN"/>
    <property type="match status" value="1"/>
</dbReference>
<dbReference type="PATRIC" id="fig|1193502.14.peg.2296"/>
<keyword evidence="13 14" id="KW-0472">Membrane</keyword>
<dbReference type="STRING" id="1193502.SHALO_2268"/>
<dbReference type="EMBL" id="CP017111">
    <property type="protein sequence ID" value="AOO66029.1"/>
    <property type="molecule type" value="Genomic_DNA"/>
</dbReference>
<dbReference type="InterPro" id="IPR036097">
    <property type="entry name" value="HisK_dim/P_sf"/>
</dbReference>
<dbReference type="InterPro" id="IPR004010">
    <property type="entry name" value="Double_Cache_2"/>
</dbReference>
<evidence type="ECO:0000256" key="8">
    <source>
        <dbReference type="ARBA" id="ARBA00022741"/>
    </source>
</evidence>
<dbReference type="Gene3D" id="1.10.287.130">
    <property type="match status" value="1"/>
</dbReference>
<evidence type="ECO:0000256" key="5">
    <source>
        <dbReference type="ARBA" id="ARBA00022553"/>
    </source>
</evidence>
<dbReference type="GO" id="GO:0005524">
    <property type="term" value="F:ATP binding"/>
    <property type="evidence" value="ECO:0007669"/>
    <property type="project" value="UniProtKB-KW"/>
</dbReference>
<evidence type="ECO:0000256" key="4">
    <source>
        <dbReference type="ARBA" id="ARBA00022475"/>
    </source>
</evidence>
<keyword evidence="11 14" id="KW-1133">Transmembrane helix</keyword>
<dbReference type="InterPro" id="IPR036890">
    <property type="entry name" value="HATPase_C_sf"/>
</dbReference>
<keyword evidence="4" id="KW-1003">Cell membrane</keyword>
<dbReference type="SUPFAM" id="SSF47384">
    <property type="entry name" value="Homodimeric domain of signal transducing histidine kinase"/>
    <property type="match status" value="1"/>
</dbReference>
<dbReference type="InterPro" id="IPR004358">
    <property type="entry name" value="Sig_transdc_His_kin-like_C"/>
</dbReference>
<comment type="catalytic activity">
    <reaction evidence="1">
        <text>ATP + protein L-histidine = ADP + protein N-phospho-L-histidine.</text>
        <dbReference type="EC" id="2.7.13.3"/>
    </reaction>
</comment>
<dbReference type="SUPFAM" id="SSF55874">
    <property type="entry name" value="ATPase domain of HSP90 chaperone/DNA topoisomerase II/histidine kinase"/>
    <property type="match status" value="1"/>
</dbReference>
<dbReference type="Pfam" id="PF02518">
    <property type="entry name" value="HATPase_c"/>
    <property type="match status" value="1"/>
</dbReference>
<evidence type="ECO:0000313" key="17">
    <source>
        <dbReference type="Proteomes" id="UP000094609"/>
    </source>
</evidence>
<dbReference type="Pfam" id="PF08269">
    <property type="entry name" value="dCache_2"/>
    <property type="match status" value="1"/>
</dbReference>
<evidence type="ECO:0000256" key="7">
    <source>
        <dbReference type="ARBA" id="ARBA00022692"/>
    </source>
</evidence>
<feature type="domain" description="Histidine kinase" evidence="15">
    <location>
        <begin position="412"/>
        <end position="625"/>
    </location>
</feature>
<keyword evidence="7 14" id="KW-0812">Transmembrane</keyword>
<keyword evidence="17" id="KW-1185">Reference proteome</keyword>
<evidence type="ECO:0000313" key="16">
    <source>
        <dbReference type="EMBL" id="AOO66029.1"/>
    </source>
</evidence>
<dbReference type="InterPro" id="IPR003594">
    <property type="entry name" value="HATPase_dom"/>
</dbReference>
<dbReference type="GO" id="GO:0000155">
    <property type="term" value="F:phosphorelay sensor kinase activity"/>
    <property type="evidence" value="ECO:0007669"/>
    <property type="project" value="InterPro"/>
</dbReference>
<dbReference type="SMART" id="SM00387">
    <property type="entry name" value="HATPase_c"/>
    <property type="match status" value="1"/>
</dbReference>
<accession>A0A1D7TM10</accession>
<evidence type="ECO:0000256" key="2">
    <source>
        <dbReference type="ARBA" id="ARBA00004651"/>
    </source>
</evidence>
<feature type="transmembrane region" description="Helical" evidence="14">
    <location>
        <begin position="12"/>
        <end position="33"/>
    </location>
</feature>
<evidence type="ECO:0000256" key="10">
    <source>
        <dbReference type="ARBA" id="ARBA00022840"/>
    </source>
</evidence>
<dbReference type="CDD" id="cd18774">
    <property type="entry name" value="PDC2_HK_sensor"/>
    <property type="match status" value="1"/>
</dbReference>
<dbReference type="Gene3D" id="3.30.450.20">
    <property type="entry name" value="PAS domain"/>
    <property type="match status" value="1"/>
</dbReference>
<dbReference type="InterPro" id="IPR005467">
    <property type="entry name" value="His_kinase_dom"/>
</dbReference>
<dbReference type="PANTHER" id="PTHR43065:SF10">
    <property type="entry name" value="PEROXIDE STRESS-ACTIVATED HISTIDINE KINASE MAK3"/>
    <property type="match status" value="1"/>
</dbReference>
<evidence type="ECO:0000256" key="13">
    <source>
        <dbReference type="ARBA" id="ARBA00023136"/>
    </source>
</evidence>
<dbReference type="SMART" id="SM01049">
    <property type="entry name" value="Cache_2"/>
    <property type="match status" value="1"/>
</dbReference>
<protein>
    <recommendedName>
        <fullName evidence="3">histidine kinase</fullName>
        <ecNumber evidence="3">2.7.13.3</ecNumber>
    </recommendedName>
</protein>
<keyword evidence="10" id="KW-0067">ATP-binding</keyword>
<dbReference type="Gene3D" id="3.30.565.10">
    <property type="entry name" value="Histidine kinase-like ATPase, C-terminal domain"/>
    <property type="match status" value="1"/>
</dbReference>
<evidence type="ECO:0000259" key="15">
    <source>
        <dbReference type="PROSITE" id="PS50109"/>
    </source>
</evidence>
<gene>
    <name evidence="16" type="ORF">SHALO_2268</name>
</gene>
<evidence type="ECO:0000256" key="11">
    <source>
        <dbReference type="ARBA" id="ARBA00022989"/>
    </source>
</evidence>
<dbReference type="EC" id="2.7.13.3" evidence="3"/>
<dbReference type="RefSeq" id="WP_069478634.1">
    <property type="nucleotide sequence ID" value="NZ_CP017111.1"/>
</dbReference>
<name>A0A1D7TM10_9BACT</name>
<keyword evidence="12" id="KW-0902">Two-component regulatory system</keyword>
<evidence type="ECO:0000256" key="12">
    <source>
        <dbReference type="ARBA" id="ARBA00023012"/>
    </source>
</evidence>
<dbReference type="GO" id="GO:0005886">
    <property type="term" value="C:plasma membrane"/>
    <property type="evidence" value="ECO:0007669"/>
    <property type="project" value="UniProtKB-SubCell"/>
</dbReference>
<evidence type="ECO:0000256" key="1">
    <source>
        <dbReference type="ARBA" id="ARBA00000085"/>
    </source>
</evidence>
<dbReference type="PRINTS" id="PR00344">
    <property type="entry name" value="BCTRLSENSOR"/>
</dbReference>
<organism evidence="16 17">
    <name type="scientific">Sulfurospirillum halorespirans DSM 13726</name>
    <dbReference type="NCBI Taxonomy" id="1193502"/>
    <lineage>
        <taxon>Bacteria</taxon>
        <taxon>Pseudomonadati</taxon>
        <taxon>Campylobacterota</taxon>
        <taxon>Epsilonproteobacteria</taxon>
        <taxon>Campylobacterales</taxon>
        <taxon>Sulfurospirillaceae</taxon>
        <taxon>Sulfurospirillum</taxon>
    </lineage>
</organism>
<evidence type="ECO:0000256" key="14">
    <source>
        <dbReference type="SAM" id="Phobius"/>
    </source>
</evidence>
<dbReference type="Proteomes" id="UP000094609">
    <property type="component" value="Chromosome"/>
</dbReference>
<keyword evidence="8" id="KW-0547">Nucleotide-binding</keyword>